<dbReference type="OrthoDB" id="8595007at2"/>
<feature type="domain" description="DUF3857" evidence="3">
    <location>
        <begin position="41"/>
        <end position="203"/>
    </location>
</feature>
<organism evidence="4 5">
    <name type="scientific">Stenotrophomonas panacihumi</name>
    <dbReference type="NCBI Taxonomy" id="676599"/>
    <lineage>
        <taxon>Bacteria</taxon>
        <taxon>Pseudomonadati</taxon>
        <taxon>Pseudomonadota</taxon>
        <taxon>Gammaproteobacteria</taxon>
        <taxon>Lysobacterales</taxon>
        <taxon>Lysobacteraceae</taxon>
        <taxon>Stenotrophomonas</taxon>
    </lineage>
</organism>
<feature type="transmembrane region" description="Helical" evidence="1">
    <location>
        <begin position="741"/>
        <end position="759"/>
    </location>
</feature>
<dbReference type="InterPro" id="IPR024618">
    <property type="entry name" value="DUF3857"/>
</dbReference>
<proteinExistence type="predicted"/>
<keyword evidence="1" id="KW-0472">Membrane</keyword>
<sequence>MTAAPAWVQDEPLPASAAASGGLRYELVSDQVDLSGRQPLWYRRVSYTVLRDNALGDAGQVSLYYQPEYQQLALNHLAVWRDGQRLDMRRRAHYAQLRRESDLEQGLLDGSLTLNISLPDLRVGDRIDYGYTVAGSNPVFGRGYYDSYTARYDVPLGARRLRVRYPAGMPLNWKVSTEGFRSARQRVDGMEELRLDADALPAVREEKDTPSGHDTYGRIDLSTAAHWREVADWAARLYPQGFKDPAVARAMTTQLKLDRADPQGSMQRAIAFVQGEIRYLGLEMGVNSHAPHAPEDTLRNRYGDCKDKATLLVALLGLAGVQAEPVLVNSSPGNDLAARLPSPLAFDHVVVRARTQGREFWVDATRDREYGTFDARSPLPFGQGLPVRAGQAALVDIPYPGAVTPEVVVEEDVDIAMARPRRQARFTVTTDYLQGRGDDAREMFENQGAEALGDRYLDYMRGFYSQLQLDGLPTVDEADPARLRIGETYRLDWHPRENDVVGFPLFQLQDWMKELPRTARRTPLALGGPRLATQTVRVRSDAGIWVKPSRQVIENPWFRFSRRVDVRDGELVIEGEWERRALWIPPEGVRRAANDMARARELLFFEHDFRPNPMRSIGLAPWLYALAGVGVAALLLGAAGWSAWRGGLGGMLYMPYRTAQKVFEAPRLRTLAWIALGASYVLALSLYRAGGSLGLLKQVGWALLQWGVGWGVFWGVLRAVGVRLSFGRLATALAAGMVPQLPLLAGTVVATLGSVAWMAKPAAVTPGEWPGMFVMALFGFAGLAWTVVSTTASVAVASGASRLRVLLAWGLTLALGMFIAGAALFVMLVARAAG</sequence>
<dbReference type="Gene3D" id="3.10.620.30">
    <property type="match status" value="1"/>
</dbReference>
<evidence type="ECO:0000313" key="5">
    <source>
        <dbReference type="Proteomes" id="UP000051802"/>
    </source>
</evidence>
<protein>
    <recommendedName>
        <fullName evidence="6">Transglutaminase</fullName>
    </recommendedName>
</protein>
<keyword evidence="1" id="KW-0812">Transmembrane</keyword>
<keyword evidence="5" id="KW-1185">Reference proteome</keyword>
<feature type="transmembrane region" description="Helical" evidence="1">
    <location>
        <begin position="771"/>
        <end position="794"/>
    </location>
</feature>
<evidence type="ECO:0000256" key="1">
    <source>
        <dbReference type="SAM" id="Phobius"/>
    </source>
</evidence>
<keyword evidence="1" id="KW-1133">Transmembrane helix</keyword>
<feature type="transmembrane region" description="Helical" evidence="1">
    <location>
        <begin position="699"/>
        <end position="720"/>
    </location>
</feature>
<dbReference type="AlphaFoldDB" id="A0A0R0ABT8"/>
<feature type="domain" description="Transglutaminase-like" evidence="2">
    <location>
        <begin position="259"/>
        <end position="332"/>
    </location>
</feature>
<feature type="transmembrane region" description="Helical" evidence="1">
    <location>
        <begin position="670"/>
        <end position="687"/>
    </location>
</feature>
<evidence type="ECO:0000313" key="4">
    <source>
        <dbReference type="EMBL" id="KRG39358.1"/>
    </source>
</evidence>
<comment type="caution">
    <text evidence="4">The sequence shown here is derived from an EMBL/GenBank/DDBJ whole genome shotgun (WGS) entry which is preliminary data.</text>
</comment>
<reference evidence="4 5" key="1">
    <citation type="submission" date="2015-10" db="EMBL/GenBank/DDBJ databases">
        <title>Genome sequencing and analysis of members of genus Stenotrophomonas.</title>
        <authorList>
            <person name="Patil P.P."/>
            <person name="Midha S."/>
            <person name="Patil P.B."/>
        </authorList>
    </citation>
    <scope>NUCLEOTIDE SEQUENCE [LARGE SCALE GENOMIC DNA]</scope>
    <source>
        <strain evidence="4 5">JCM 16536</strain>
    </source>
</reference>
<name>A0A0R0ABT8_9GAMM</name>
<dbReference type="EMBL" id="LLXU01000107">
    <property type="protein sequence ID" value="KRG39358.1"/>
    <property type="molecule type" value="Genomic_DNA"/>
</dbReference>
<gene>
    <name evidence="4" type="ORF">ARC20_13740</name>
</gene>
<evidence type="ECO:0008006" key="6">
    <source>
        <dbReference type="Google" id="ProtNLM"/>
    </source>
</evidence>
<dbReference type="STRING" id="676599.ARC20_13740"/>
<feature type="transmembrane region" description="Helical" evidence="1">
    <location>
        <begin position="622"/>
        <end position="644"/>
    </location>
</feature>
<dbReference type="Pfam" id="PF12969">
    <property type="entry name" value="DUF3857"/>
    <property type="match status" value="1"/>
</dbReference>
<evidence type="ECO:0000259" key="2">
    <source>
        <dbReference type="Pfam" id="PF01841"/>
    </source>
</evidence>
<accession>A0A0R0ABT8</accession>
<evidence type="ECO:0000259" key="3">
    <source>
        <dbReference type="Pfam" id="PF12969"/>
    </source>
</evidence>
<dbReference type="Pfam" id="PF01841">
    <property type="entry name" value="Transglut_core"/>
    <property type="match status" value="1"/>
</dbReference>
<dbReference type="InterPro" id="IPR002931">
    <property type="entry name" value="Transglutaminase-like"/>
</dbReference>
<dbReference type="Gene3D" id="2.60.40.3140">
    <property type="match status" value="1"/>
</dbReference>
<dbReference type="Proteomes" id="UP000051802">
    <property type="component" value="Unassembled WGS sequence"/>
</dbReference>
<dbReference type="SUPFAM" id="SSF54001">
    <property type="entry name" value="Cysteine proteinases"/>
    <property type="match status" value="1"/>
</dbReference>
<feature type="transmembrane region" description="Helical" evidence="1">
    <location>
        <begin position="806"/>
        <end position="830"/>
    </location>
</feature>
<dbReference type="InterPro" id="IPR038765">
    <property type="entry name" value="Papain-like_cys_pep_sf"/>
</dbReference>